<keyword evidence="2" id="KW-1185">Reference proteome</keyword>
<comment type="caution">
    <text evidence="1">The sequence shown here is derived from an EMBL/GenBank/DDBJ whole genome shotgun (WGS) entry which is preliminary data.</text>
</comment>
<accession>I9DPD0</accession>
<evidence type="ECO:0000313" key="2">
    <source>
        <dbReference type="Proteomes" id="UP000035062"/>
    </source>
</evidence>
<dbReference type="InterPro" id="IPR027417">
    <property type="entry name" value="P-loop_NTPase"/>
</dbReference>
<dbReference type="STRING" id="1195246.AGRI_15090"/>
<dbReference type="Gene3D" id="3.40.50.300">
    <property type="entry name" value="P-loop containing nucleotide triphosphate hydrolases"/>
    <property type="match status" value="1"/>
</dbReference>
<gene>
    <name evidence="1" type="ORF">AGRI_15090</name>
</gene>
<name>I9DPD0_9ALTE</name>
<organism evidence="1 2">
    <name type="scientific">Alishewanella agri BL06</name>
    <dbReference type="NCBI Taxonomy" id="1195246"/>
    <lineage>
        <taxon>Bacteria</taxon>
        <taxon>Pseudomonadati</taxon>
        <taxon>Pseudomonadota</taxon>
        <taxon>Gammaproteobacteria</taxon>
        <taxon>Alteromonadales</taxon>
        <taxon>Alteromonadaceae</taxon>
        <taxon>Alishewanella</taxon>
    </lineage>
</organism>
<dbReference type="Proteomes" id="UP000035062">
    <property type="component" value="Unassembled WGS sequence"/>
</dbReference>
<dbReference type="AlphaFoldDB" id="I9DPD0"/>
<evidence type="ECO:0000313" key="1">
    <source>
        <dbReference type="EMBL" id="EIW87855.1"/>
    </source>
</evidence>
<dbReference type="NCBIfam" id="TIGR04352">
    <property type="entry name" value="HprK_rel_A"/>
    <property type="match status" value="1"/>
</dbReference>
<proteinExistence type="predicted"/>
<reference evidence="1 2" key="1">
    <citation type="journal article" date="2012" name="J. Bacteriol.">
        <title>Genome Sequence of Pectin-Degrading Alishewanella agri, Isolated from Landfill Soil.</title>
        <authorList>
            <person name="Kim J."/>
            <person name="Jung J."/>
            <person name="Sung J.S."/>
            <person name="Chun J."/>
            <person name="Park W."/>
        </authorList>
    </citation>
    <scope>NUCLEOTIDE SEQUENCE [LARGE SCALE GENOMIC DNA]</scope>
    <source>
        <strain evidence="1 2">BL06</strain>
    </source>
</reference>
<dbReference type="RefSeq" id="WP_008985761.1">
    <property type="nucleotide sequence ID" value="NZ_AKKU01000026.1"/>
</dbReference>
<protein>
    <submittedName>
        <fullName evidence="1">HPr kinase</fullName>
    </submittedName>
</protein>
<dbReference type="InterPro" id="IPR027600">
    <property type="entry name" value="HprK-rel_A"/>
</dbReference>
<dbReference type="EMBL" id="AKKU01000026">
    <property type="protein sequence ID" value="EIW87855.1"/>
    <property type="molecule type" value="Genomic_DNA"/>
</dbReference>
<dbReference type="PATRIC" id="fig|1195246.3.peg.2995"/>
<dbReference type="eggNOG" id="COG5265">
    <property type="taxonomic scope" value="Bacteria"/>
</dbReference>
<sequence length="291" mass="32992">MTENFRLRLPPFNFSIQSDIGLVSENIHKIYAPALEIFRPVYPDYCLSVKQTAGLRRYWKPQARFLADQQEPFQPLTLQQGYAMLEWGMNWCIASHEMQYVILHSAVLAKNDKAIVFPAPPGSGKSTLTAYLAFNGWRLLSDEMALILPYSKRVQPFVRPICLKNQSINLAKKWFPDGVFSTIASDTHKGDVIHLSPPLNSWLGAEQQAEIVGIVFPQYVPQVELDIYSLNQTQAFMQLAQNAFNFGVIGREGFETLTTIIEQVPVFDIQYNDLVAVEDFLTNEVLSRVAS</sequence>
<keyword evidence="1" id="KW-0808">Transferase</keyword>
<dbReference type="GO" id="GO:0016301">
    <property type="term" value="F:kinase activity"/>
    <property type="evidence" value="ECO:0007669"/>
    <property type="project" value="UniProtKB-KW"/>
</dbReference>
<dbReference type="SUPFAM" id="SSF53795">
    <property type="entry name" value="PEP carboxykinase-like"/>
    <property type="match status" value="1"/>
</dbReference>
<keyword evidence="1" id="KW-0418">Kinase</keyword>